<dbReference type="Proteomes" id="UP001594351">
    <property type="component" value="Unassembled WGS sequence"/>
</dbReference>
<dbReference type="NCBIfam" id="NF033819">
    <property type="entry name" value="IS66_TnpB"/>
    <property type="match status" value="1"/>
</dbReference>
<organism evidence="1 2">
    <name type="scientific">candidate division CSSED10-310 bacterium</name>
    <dbReference type="NCBI Taxonomy" id="2855610"/>
    <lineage>
        <taxon>Bacteria</taxon>
        <taxon>Bacteria division CSSED10-310</taxon>
    </lineage>
</organism>
<reference evidence="1 2" key="1">
    <citation type="submission" date="2024-09" db="EMBL/GenBank/DDBJ databases">
        <title>Laminarin stimulates single cell rates of sulfate reduction while oxygen inhibits transcriptomic activity in coastal marine sediment.</title>
        <authorList>
            <person name="Lindsay M."/>
            <person name="Orcutt B."/>
            <person name="Emerson D."/>
            <person name="Stepanauskas R."/>
            <person name="D'Angelo T."/>
        </authorList>
    </citation>
    <scope>NUCLEOTIDE SEQUENCE [LARGE SCALE GENOMIC DNA]</scope>
    <source>
        <strain evidence="1">SAG AM-311-K15</strain>
    </source>
</reference>
<evidence type="ECO:0000313" key="1">
    <source>
        <dbReference type="EMBL" id="MFC1848581.1"/>
    </source>
</evidence>
<evidence type="ECO:0000313" key="2">
    <source>
        <dbReference type="Proteomes" id="UP001594351"/>
    </source>
</evidence>
<dbReference type="PANTHER" id="PTHR36455:SF1">
    <property type="entry name" value="BLR8292 PROTEIN"/>
    <property type="match status" value="1"/>
</dbReference>
<keyword evidence="2" id="KW-1185">Reference proteome</keyword>
<dbReference type="Pfam" id="PF05717">
    <property type="entry name" value="TnpB_IS66"/>
    <property type="match status" value="1"/>
</dbReference>
<name>A0ABV6YR71_UNCC1</name>
<dbReference type="PANTHER" id="PTHR36455">
    <property type="match status" value="1"/>
</dbReference>
<gene>
    <name evidence="1" type="primary">tnpB</name>
    <name evidence="1" type="ORF">ACFL27_00090</name>
</gene>
<comment type="caution">
    <text evidence="1">The sequence shown here is derived from an EMBL/GenBank/DDBJ whole genome shotgun (WGS) entry which is preliminary data.</text>
</comment>
<proteinExistence type="predicted"/>
<accession>A0ABV6YR71</accession>
<dbReference type="InterPro" id="IPR008878">
    <property type="entry name" value="Transposase_IS66_Orf2"/>
</dbReference>
<protein>
    <submittedName>
        <fullName evidence="1">IS66 family insertion sequence element accessory protein TnpB</fullName>
    </submittedName>
</protein>
<sequence>MNSLCGVCRQVLKQDPFCGAVFVFHNKRRTSLKILAYDGQGFWLCMKRLSVGRFRKFVSPHGHQISALAAHELQVLLVNGDPKMINAAPLWKPLSTQ</sequence>
<dbReference type="EMBL" id="JBHPBY010000001">
    <property type="protein sequence ID" value="MFC1848581.1"/>
    <property type="molecule type" value="Genomic_DNA"/>
</dbReference>